<sequence length="93" mass="10233">MPFSDCRVLISRTHLMHTSPAAVSIRTLWAQISTFLSPPTAPEVLESEHSHSRHPTGAYDPRDSGSCPIRFIPLILPAGALLFYLSLVPCDSF</sequence>
<reference evidence="3" key="1">
    <citation type="journal article" date="2014" name="Proc. Natl. Acad. Sci. U.S.A.">
        <title>Extensive sampling of basidiomycete genomes demonstrates inadequacy of the white-rot/brown-rot paradigm for wood decay fungi.</title>
        <authorList>
            <person name="Riley R."/>
            <person name="Salamov A.A."/>
            <person name="Brown D.W."/>
            <person name="Nagy L.G."/>
            <person name="Floudas D."/>
            <person name="Held B.W."/>
            <person name="Levasseur A."/>
            <person name="Lombard V."/>
            <person name="Morin E."/>
            <person name="Otillar R."/>
            <person name="Lindquist E.A."/>
            <person name="Sun H."/>
            <person name="LaButti K.M."/>
            <person name="Schmutz J."/>
            <person name="Jabbour D."/>
            <person name="Luo H."/>
            <person name="Baker S.E."/>
            <person name="Pisabarro A.G."/>
            <person name="Walton J.D."/>
            <person name="Blanchette R.A."/>
            <person name="Henrissat B."/>
            <person name="Martin F."/>
            <person name="Cullen D."/>
            <person name="Hibbett D.S."/>
            <person name="Grigoriev I.V."/>
        </authorList>
    </citation>
    <scope>NUCLEOTIDE SEQUENCE [LARGE SCALE GENOMIC DNA]</scope>
    <source>
        <strain evidence="3">MUCL 33604</strain>
    </source>
</reference>
<evidence type="ECO:0000313" key="2">
    <source>
        <dbReference type="EMBL" id="KDQ54218.1"/>
    </source>
</evidence>
<protein>
    <submittedName>
        <fullName evidence="2">Uncharacterized protein</fullName>
    </submittedName>
</protein>
<evidence type="ECO:0000256" key="1">
    <source>
        <dbReference type="SAM" id="MobiDB-lite"/>
    </source>
</evidence>
<dbReference type="HOGENOM" id="CLU_2399982_0_0_1"/>
<organism evidence="2 3">
    <name type="scientific">Jaapia argillacea MUCL 33604</name>
    <dbReference type="NCBI Taxonomy" id="933084"/>
    <lineage>
        <taxon>Eukaryota</taxon>
        <taxon>Fungi</taxon>
        <taxon>Dikarya</taxon>
        <taxon>Basidiomycota</taxon>
        <taxon>Agaricomycotina</taxon>
        <taxon>Agaricomycetes</taxon>
        <taxon>Agaricomycetidae</taxon>
        <taxon>Jaapiales</taxon>
        <taxon>Jaapiaceae</taxon>
        <taxon>Jaapia</taxon>
    </lineage>
</organism>
<dbReference type="Proteomes" id="UP000027265">
    <property type="component" value="Unassembled WGS sequence"/>
</dbReference>
<proteinExistence type="predicted"/>
<accession>A0A067PH26</accession>
<keyword evidence="3" id="KW-1185">Reference proteome</keyword>
<feature type="region of interest" description="Disordered" evidence="1">
    <location>
        <begin position="41"/>
        <end position="62"/>
    </location>
</feature>
<gene>
    <name evidence="2" type="ORF">JAAARDRAFT_402564</name>
</gene>
<name>A0A067PH26_9AGAM</name>
<dbReference type="InParanoid" id="A0A067PH26"/>
<evidence type="ECO:0000313" key="3">
    <source>
        <dbReference type="Proteomes" id="UP000027265"/>
    </source>
</evidence>
<dbReference type="AlphaFoldDB" id="A0A067PH26"/>
<dbReference type="EMBL" id="KL197729">
    <property type="protein sequence ID" value="KDQ54218.1"/>
    <property type="molecule type" value="Genomic_DNA"/>
</dbReference>